<keyword evidence="3" id="KW-1185">Reference proteome</keyword>
<name>A0ABY8K5A2_9ACTN</name>
<proteinExistence type="predicted"/>
<dbReference type="InterPro" id="IPR012341">
    <property type="entry name" value="6hp_glycosidase-like_sf"/>
</dbReference>
<evidence type="ECO:0000313" key="2">
    <source>
        <dbReference type="EMBL" id="WGD41467.1"/>
    </source>
</evidence>
<organism evidence="2 3">
    <name type="scientific">Streptomyces cathayae</name>
    <dbReference type="NCBI Taxonomy" id="3031124"/>
    <lineage>
        <taxon>Bacteria</taxon>
        <taxon>Bacillati</taxon>
        <taxon>Actinomycetota</taxon>
        <taxon>Actinomycetes</taxon>
        <taxon>Kitasatosporales</taxon>
        <taxon>Streptomycetaceae</taxon>
        <taxon>Streptomyces</taxon>
    </lineage>
</organism>
<dbReference type="RefSeq" id="WP_279334553.1">
    <property type="nucleotide sequence ID" value="NZ_CP121682.1"/>
</dbReference>
<dbReference type="EMBL" id="CP121682">
    <property type="protein sequence ID" value="WGD41467.1"/>
    <property type="molecule type" value="Genomic_DNA"/>
</dbReference>
<sequence>MDGVPGMVPLLAAADPEAARSPLRRHLELCLGERPFHWSWRYAPGAGRLADTDPPPGWSRDPAWLLLALTEAACLPGGDEFAGHVASLVPEHLVPPADTARPDGPRDTSAAAVTASALLLLGHRDRAVAVLEELVGGQLTADGRLLDGCYDLAAGTAVRHEPIWGTFFLAYALAELVGPPAAETVQPAVGTGQTATGTSRPAVDTGQTAADTG</sequence>
<dbReference type="Proteomes" id="UP001216440">
    <property type="component" value="Chromosome"/>
</dbReference>
<dbReference type="Gene3D" id="1.50.10.10">
    <property type="match status" value="1"/>
</dbReference>
<feature type="region of interest" description="Disordered" evidence="1">
    <location>
        <begin position="187"/>
        <end position="213"/>
    </location>
</feature>
<evidence type="ECO:0000256" key="1">
    <source>
        <dbReference type="SAM" id="MobiDB-lite"/>
    </source>
</evidence>
<feature type="compositionally biased region" description="Polar residues" evidence="1">
    <location>
        <begin position="191"/>
        <end position="213"/>
    </location>
</feature>
<dbReference type="InterPro" id="IPR008928">
    <property type="entry name" value="6-hairpin_glycosidase_sf"/>
</dbReference>
<gene>
    <name evidence="2" type="ORF">PYS65_15580</name>
</gene>
<dbReference type="SUPFAM" id="SSF48208">
    <property type="entry name" value="Six-hairpin glycosidases"/>
    <property type="match status" value="1"/>
</dbReference>
<protein>
    <submittedName>
        <fullName evidence="2">Uncharacterized protein</fullName>
    </submittedName>
</protein>
<evidence type="ECO:0000313" key="3">
    <source>
        <dbReference type="Proteomes" id="UP001216440"/>
    </source>
</evidence>
<accession>A0ABY8K5A2</accession>
<reference evidence="2 3" key="1">
    <citation type="submission" date="2023-03" db="EMBL/GenBank/DDBJ databases">
        <authorList>
            <person name="Mo P."/>
        </authorList>
    </citation>
    <scope>NUCLEOTIDE SEQUENCE [LARGE SCALE GENOMIC DNA]</scope>
    <source>
        <strain evidence="2 3">HUAS 5</strain>
    </source>
</reference>